<evidence type="ECO:0000313" key="4">
    <source>
        <dbReference type="EMBL" id="CAH1266387.1"/>
    </source>
</evidence>
<evidence type="ECO:0000256" key="2">
    <source>
        <dbReference type="SAM" id="MobiDB-lite"/>
    </source>
</evidence>
<dbReference type="InterPro" id="IPR000488">
    <property type="entry name" value="Death_dom"/>
</dbReference>
<gene>
    <name evidence="4" type="primary">Hypp3350</name>
    <name evidence="4" type="ORF">BLAG_LOCUS19990</name>
</gene>
<name>A0A8K0ERW6_BRALA</name>
<evidence type="ECO:0000259" key="3">
    <source>
        <dbReference type="PROSITE" id="PS50017"/>
    </source>
</evidence>
<proteinExistence type="predicted"/>
<dbReference type="EMBL" id="OV696690">
    <property type="protein sequence ID" value="CAH1266387.1"/>
    <property type="molecule type" value="Genomic_DNA"/>
</dbReference>
<dbReference type="CDD" id="cd01670">
    <property type="entry name" value="Death"/>
    <property type="match status" value="1"/>
</dbReference>
<dbReference type="PROSITE" id="PS50017">
    <property type="entry name" value="DEATH_DOMAIN"/>
    <property type="match status" value="1"/>
</dbReference>
<feature type="repeat" description="TPR" evidence="1">
    <location>
        <begin position="198"/>
        <end position="231"/>
    </location>
</feature>
<dbReference type="Gene3D" id="1.25.40.10">
    <property type="entry name" value="Tetratricopeptide repeat domain"/>
    <property type="match status" value="1"/>
</dbReference>
<dbReference type="AlphaFoldDB" id="A0A8K0ERW6"/>
<reference evidence="4" key="1">
    <citation type="submission" date="2022-01" db="EMBL/GenBank/DDBJ databases">
        <authorList>
            <person name="Braso-Vives M."/>
        </authorList>
    </citation>
    <scope>NUCLEOTIDE SEQUENCE</scope>
</reference>
<evidence type="ECO:0000313" key="5">
    <source>
        <dbReference type="Proteomes" id="UP000838412"/>
    </source>
</evidence>
<feature type="region of interest" description="Disordered" evidence="2">
    <location>
        <begin position="81"/>
        <end position="135"/>
    </location>
</feature>
<dbReference type="PROSITE" id="PS50005">
    <property type="entry name" value="TPR"/>
    <property type="match status" value="1"/>
</dbReference>
<dbReference type="InterPro" id="IPR011990">
    <property type="entry name" value="TPR-like_helical_dom_sf"/>
</dbReference>
<sequence>MQIPAAKAFTGQDMCMSFPIAARELTGRGHFLRSLSGAFACQCRELLHRWLHKNGKKATLQVLKQALIKIDQTFTAEKLEENAAQQDTREQTEDFEGQAKEGNSGKRKHSSKDTEESLPKRPKAQQDKKADDGKALLSSSLVEVGDIGQRNTQREAMIYDVQSTESWKDYSQALMCFEQSLQMKKRIYGKDTANPDIAVSLDNMGKAWSNLGDYEKAISYHDQTLQMRRSIYGETTAHPDIAASLDNLGNALTSLGDQRKTTSCHEQTGKIDDISDVVMDPDKFEERIQLFKEHAEIYIQGINDGSSKAYRDGLLSKTLSQEFITDHMRAEEGEGLYVHVTLLGTDQECQDDCVSDEEEVRILEERSPVIEETLLPCDFKQEQVKAMADPPSITPVDPGTWA</sequence>
<dbReference type="PANTHER" id="PTHR19959:SF119">
    <property type="entry name" value="FUNGAL LIPASE-LIKE DOMAIN-CONTAINING PROTEIN"/>
    <property type="match status" value="1"/>
</dbReference>
<dbReference type="InterPro" id="IPR011029">
    <property type="entry name" value="DEATH-like_dom_sf"/>
</dbReference>
<dbReference type="SUPFAM" id="SSF47986">
    <property type="entry name" value="DEATH domain"/>
    <property type="match status" value="1"/>
</dbReference>
<dbReference type="SUPFAM" id="SSF48452">
    <property type="entry name" value="TPR-like"/>
    <property type="match status" value="1"/>
</dbReference>
<evidence type="ECO:0000256" key="1">
    <source>
        <dbReference type="PROSITE-ProRule" id="PRU00339"/>
    </source>
</evidence>
<dbReference type="InterPro" id="IPR019734">
    <property type="entry name" value="TPR_rpt"/>
</dbReference>
<dbReference type="OrthoDB" id="9991614at2759"/>
<dbReference type="PANTHER" id="PTHR19959">
    <property type="entry name" value="KINESIN LIGHT CHAIN"/>
    <property type="match status" value="1"/>
</dbReference>
<organism evidence="4 5">
    <name type="scientific">Branchiostoma lanceolatum</name>
    <name type="common">Common lancelet</name>
    <name type="synonym">Amphioxus lanceolatum</name>
    <dbReference type="NCBI Taxonomy" id="7740"/>
    <lineage>
        <taxon>Eukaryota</taxon>
        <taxon>Metazoa</taxon>
        <taxon>Chordata</taxon>
        <taxon>Cephalochordata</taxon>
        <taxon>Leptocardii</taxon>
        <taxon>Amphioxiformes</taxon>
        <taxon>Branchiostomatidae</taxon>
        <taxon>Branchiostoma</taxon>
    </lineage>
</organism>
<keyword evidence="1" id="KW-0802">TPR repeat</keyword>
<dbReference type="Pfam" id="PF00531">
    <property type="entry name" value="Death"/>
    <property type="match status" value="1"/>
</dbReference>
<keyword evidence="5" id="KW-1185">Reference proteome</keyword>
<dbReference type="Gene3D" id="1.10.533.10">
    <property type="entry name" value="Death Domain, Fas"/>
    <property type="match status" value="1"/>
</dbReference>
<feature type="compositionally biased region" description="Basic and acidic residues" evidence="2">
    <location>
        <begin position="81"/>
        <end position="92"/>
    </location>
</feature>
<feature type="compositionally biased region" description="Basic and acidic residues" evidence="2">
    <location>
        <begin position="111"/>
        <end position="134"/>
    </location>
</feature>
<dbReference type="GO" id="GO:0007165">
    <property type="term" value="P:signal transduction"/>
    <property type="evidence" value="ECO:0007669"/>
    <property type="project" value="InterPro"/>
</dbReference>
<dbReference type="Proteomes" id="UP000838412">
    <property type="component" value="Chromosome 5"/>
</dbReference>
<dbReference type="Pfam" id="PF13424">
    <property type="entry name" value="TPR_12"/>
    <property type="match status" value="1"/>
</dbReference>
<protein>
    <submittedName>
        <fullName evidence="4">Hypp3350 protein</fullName>
    </submittedName>
</protein>
<feature type="domain" description="Death" evidence="3">
    <location>
        <begin position="42"/>
        <end position="83"/>
    </location>
</feature>
<accession>A0A8K0ERW6</accession>